<gene>
    <name evidence="2" type="ORF">OXX778_LOCUS54</name>
</gene>
<name>A0A813M2J1_9BILA</name>
<comment type="caution">
    <text evidence="2">The sequence shown here is derived from an EMBL/GenBank/DDBJ whole genome shotgun (WGS) entry which is preliminary data.</text>
</comment>
<keyword evidence="3" id="KW-1185">Reference proteome</keyword>
<evidence type="ECO:0000256" key="1">
    <source>
        <dbReference type="SAM" id="SignalP"/>
    </source>
</evidence>
<proteinExistence type="predicted"/>
<reference evidence="2" key="1">
    <citation type="submission" date="2021-02" db="EMBL/GenBank/DDBJ databases">
        <authorList>
            <person name="Nowell W R."/>
        </authorList>
    </citation>
    <scope>NUCLEOTIDE SEQUENCE</scope>
    <source>
        <strain evidence="2">Ploen Becks lab</strain>
    </source>
</reference>
<evidence type="ECO:0000313" key="3">
    <source>
        <dbReference type="Proteomes" id="UP000663879"/>
    </source>
</evidence>
<evidence type="ECO:0000313" key="2">
    <source>
        <dbReference type="EMBL" id="CAF0703512.1"/>
    </source>
</evidence>
<feature type="signal peptide" evidence="1">
    <location>
        <begin position="1"/>
        <end position="21"/>
    </location>
</feature>
<protein>
    <submittedName>
        <fullName evidence="2">Uncharacterized protein</fullName>
    </submittedName>
</protein>
<keyword evidence="1" id="KW-0732">Signal</keyword>
<accession>A0A813M2J1</accession>
<dbReference type="AlphaFoldDB" id="A0A813M2J1"/>
<sequence>MKNSIIFICLIGLILIDGSLCTKHQKRDFSSDINEFVSQMTQKMTDIVKINTKLTLQNSLASINATQDQLMNDIKDIDQNKYTKHAVLQFRGKTVVYDGSQFTDGFLGKALNETETKQAFQVLRESIVKSLENVQKTGQSLTDNLNKL</sequence>
<organism evidence="2 3">
    <name type="scientific">Brachionus calyciflorus</name>
    <dbReference type="NCBI Taxonomy" id="104777"/>
    <lineage>
        <taxon>Eukaryota</taxon>
        <taxon>Metazoa</taxon>
        <taxon>Spiralia</taxon>
        <taxon>Gnathifera</taxon>
        <taxon>Rotifera</taxon>
        <taxon>Eurotatoria</taxon>
        <taxon>Monogononta</taxon>
        <taxon>Pseudotrocha</taxon>
        <taxon>Ploima</taxon>
        <taxon>Brachionidae</taxon>
        <taxon>Brachionus</taxon>
    </lineage>
</organism>
<dbReference type="EMBL" id="CAJNOC010000003">
    <property type="protein sequence ID" value="CAF0703512.1"/>
    <property type="molecule type" value="Genomic_DNA"/>
</dbReference>
<feature type="chain" id="PRO_5032618566" evidence="1">
    <location>
        <begin position="22"/>
        <end position="148"/>
    </location>
</feature>
<dbReference type="Proteomes" id="UP000663879">
    <property type="component" value="Unassembled WGS sequence"/>
</dbReference>